<dbReference type="CDD" id="cd03416">
    <property type="entry name" value="CbiX_SirB_N"/>
    <property type="match status" value="1"/>
</dbReference>
<dbReference type="OrthoDB" id="482456at2"/>
<dbReference type="RefSeq" id="WP_139466162.1">
    <property type="nucleotide sequence ID" value="NZ_VDHJ01000012.1"/>
</dbReference>
<evidence type="ECO:0000256" key="2">
    <source>
        <dbReference type="ARBA" id="ARBA00023239"/>
    </source>
</evidence>
<dbReference type="AlphaFoldDB" id="A0A5C4U1W9"/>
<evidence type="ECO:0000256" key="1">
    <source>
        <dbReference type="ARBA" id="ARBA00022723"/>
    </source>
</evidence>
<keyword evidence="2" id="KW-0456">Lyase</keyword>
<comment type="caution">
    <text evidence="3">The sequence shown here is derived from an EMBL/GenBank/DDBJ whole genome shotgun (WGS) entry which is preliminary data.</text>
</comment>
<gene>
    <name evidence="3" type="ORF">FHE74_08885</name>
</gene>
<evidence type="ECO:0000313" key="3">
    <source>
        <dbReference type="EMBL" id="TNL95701.1"/>
    </source>
</evidence>
<name>A0A5C4U1W9_9CORY</name>
<dbReference type="Gene3D" id="3.40.50.1400">
    <property type="match status" value="2"/>
</dbReference>
<sequence>MSSRVPLILLSHGSRHPRALGELEALVEAVAAELDVPVELAHLDFSADTLEAVSRRVAEAGHPQAVVIPLLFSSGYHARHDVPSEVAAIDALDLVLGPSIGVGPDVAEVVAHRARVPGVQRVILFPVGSSRKQAQRDMEELRQQVAQLLSVDVEVVPATGASIPLPDAVQEGDLVVPIFVSEGLLLDKAHRQVSVPIAAPLGRDLAGVVASRYRAALSG</sequence>
<dbReference type="EMBL" id="VDHJ01000012">
    <property type="protein sequence ID" value="TNL95701.1"/>
    <property type="molecule type" value="Genomic_DNA"/>
</dbReference>
<dbReference type="GO" id="GO:0046872">
    <property type="term" value="F:metal ion binding"/>
    <property type="evidence" value="ECO:0007669"/>
    <property type="project" value="UniProtKB-KW"/>
</dbReference>
<keyword evidence="4" id="KW-1185">Reference proteome</keyword>
<keyword evidence="1" id="KW-0479">Metal-binding</keyword>
<dbReference type="GO" id="GO:0016829">
    <property type="term" value="F:lyase activity"/>
    <property type="evidence" value="ECO:0007669"/>
    <property type="project" value="UniProtKB-KW"/>
</dbReference>
<organism evidence="3 4">
    <name type="scientific">Corynebacterium tapiri</name>
    <dbReference type="NCBI Taxonomy" id="1448266"/>
    <lineage>
        <taxon>Bacteria</taxon>
        <taxon>Bacillati</taxon>
        <taxon>Actinomycetota</taxon>
        <taxon>Actinomycetes</taxon>
        <taxon>Mycobacteriales</taxon>
        <taxon>Corynebacteriaceae</taxon>
        <taxon>Corynebacterium</taxon>
    </lineage>
</organism>
<dbReference type="Proteomes" id="UP000312032">
    <property type="component" value="Unassembled WGS sequence"/>
</dbReference>
<dbReference type="InterPro" id="IPR002762">
    <property type="entry name" value="CbiX-like"/>
</dbReference>
<evidence type="ECO:0000313" key="4">
    <source>
        <dbReference type="Proteomes" id="UP000312032"/>
    </source>
</evidence>
<dbReference type="PANTHER" id="PTHR33542">
    <property type="entry name" value="SIROHYDROCHLORIN FERROCHELATASE, CHLOROPLASTIC"/>
    <property type="match status" value="1"/>
</dbReference>
<protein>
    <submittedName>
        <fullName evidence="3">CMP-binding protein</fullName>
    </submittedName>
</protein>
<reference evidence="3 4" key="1">
    <citation type="submission" date="2019-06" db="EMBL/GenBank/DDBJ databases">
        <authorList>
            <person name="Li J."/>
        </authorList>
    </citation>
    <scope>NUCLEOTIDE SEQUENCE [LARGE SCALE GENOMIC DNA]</scope>
    <source>
        <strain evidence="3 4">LMG 28165</strain>
    </source>
</reference>
<proteinExistence type="predicted"/>
<dbReference type="PANTHER" id="PTHR33542:SF5">
    <property type="entry name" value="FERROCHELATASE CHE1"/>
    <property type="match status" value="1"/>
</dbReference>
<dbReference type="SUPFAM" id="SSF53800">
    <property type="entry name" value="Chelatase"/>
    <property type="match status" value="1"/>
</dbReference>
<dbReference type="Pfam" id="PF01903">
    <property type="entry name" value="CbiX"/>
    <property type="match status" value="1"/>
</dbReference>
<dbReference type="InterPro" id="IPR050963">
    <property type="entry name" value="Sirohydro_Cobaltochel/CbiX"/>
</dbReference>
<accession>A0A5C4U1W9</accession>